<protein>
    <submittedName>
        <fullName evidence="1">Uncharacterized protein</fullName>
    </submittedName>
</protein>
<dbReference type="EMBL" id="KZ613937">
    <property type="protein sequence ID" value="PMD48912.1"/>
    <property type="molecule type" value="Genomic_DNA"/>
</dbReference>
<name>A0A2J6SDT7_HYAVF</name>
<dbReference type="STRING" id="1149755.A0A2J6SDT7"/>
<dbReference type="Proteomes" id="UP000235786">
    <property type="component" value="Unassembled WGS sequence"/>
</dbReference>
<gene>
    <name evidence="1" type="ORF">L207DRAFT_627570</name>
</gene>
<organism evidence="1 2">
    <name type="scientific">Hyaloscypha variabilis (strain UAMH 11265 / GT02V1 / F)</name>
    <name type="common">Meliniomyces variabilis</name>
    <dbReference type="NCBI Taxonomy" id="1149755"/>
    <lineage>
        <taxon>Eukaryota</taxon>
        <taxon>Fungi</taxon>
        <taxon>Dikarya</taxon>
        <taxon>Ascomycota</taxon>
        <taxon>Pezizomycotina</taxon>
        <taxon>Leotiomycetes</taxon>
        <taxon>Helotiales</taxon>
        <taxon>Hyaloscyphaceae</taxon>
        <taxon>Hyaloscypha</taxon>
        <taxon>Hyaloscypha variabilis</taxon>
    </lineage>
</organism>
<dbReference type="OrthoDB" id="3944545at2759"/>
<evidence type="ECO:0000313" key="2">
    <source>
        <dbReference type="Proteomes" id="UP000235786"/>
    </source>
</evidence>
<sequence length="263" mass="29764">MATAQSSQADEPPYPSYRELRSDHLPVSFSLDGAQRLFWPFDGVFPTAISVMKTPHSPDSLEPYFQPDAGGSGSGTWHEIAQLPLTEPKVSSIVASVYELEQWEQAWLEWHREHTAGDAQYVTYGDLSDEDRPYPSEMKEDGGWESDSDTEFLVRCCGDDRPLRKAAKLIVKPSAGKDFVTVHDYVSAVHPWLMSLRGDILKAKTVMLGYSPSLPTEFMVIIGLNMMIKEKEDWIRRLRGDPPPNLLPSDLRILERIRASRNR</sequence>
<reference evidence="1 2" key="1">
    <citation type="submission" date="2016-04" db="EMBL/GenBank/DDBJ databases">
        <title>A degradative enzymes factory behind the ericoid mycorrhizal symbiosis.</title>
        <authorList>
            <consortium name="DOE Joint Genome Institute"/>
            <person name="Martino E."/>
            <person name="Morin E."/>
            <person name="Grelet G."/>
            <person name="Kuo A."/>
            <person name="Kohler A."/>
            <person name="Daghino S."/>
            <person name="Barry K."/>
            <person name="Choi C."/>
            <person name="Cichocki N."/>
            <person name="Clum A."/>
            <person name="Copeland A."/>
            <person name="Hainaut M."/>
            <person name="Haridas S."/>
            <person name="Labutti K."/>
            <person name="Lindquist E."/>
            <person name="Lipzen A."/>
            <person name="Khouja H.-R."/>
            <person name="Murat C."/>
            <person name="Ohm R."/>
            <person name="Olson A."/>
            <person name="Spatafora J."/>
            <person name="Veneault-Fourrey C."/>
            <person name="Henrissat B."/>
            <person name="Grigoriev I."/>
            <person name="Martin F."/>
            <person name="Perotto S."/>
        </authorList>
    </citation>
    <scope>NUCLEOTIDE SEQUENCE [LARGE SCALE GENOMIC DNA]</scope>
    <source>
        <strain evidence="1 2">F</strain>
    </source>
</reference>
<proteinExistence type="predicted"/>
<accession>A0A2J6SDT7</accession>
<keyword evidence="2" id="KW-1185">Reference proteome</keyword>
<evidence type="ECO:0000313" key="1">
    <source>
        <dbReference type="EMBL" id="PMD48912.1"/>
    </source>
</evidence>
<dbReference type="AlphaFoldDB" id="A0A2J6SDT7"/>